<keyword evidence="2" id="KW-1185">Reference proteome</keyword>
<dbReference type="EMBL" id="CP041730">
    <property type="protein sequence ID" value="QDQ27996.1"/>
    <property type="molecule type" value="Genomic_DNA"/>
</dbReference>
<dbReference type="RefSeq" id="WP_144279383.1">
    <property type="nucleotide sequence ID" value="NZ_CP041730.1"/>
</dbReference>
<evidence type="ECO:0008006" key="3">
    <source>
        <dbReference type="Google" id="ProtNLM"/>
    </source>
</evidence>
<dbReference type="Proteomes" id="UP000317550">
    <property type="component" value="Chromosome"/>
</dbReference>
<dbReference type="OrthoDB" id="370073at2"/>
<dbReference type="AlphaFoldDB" id="A0A516SIM2"/>
<evidence type="ECO:0000313" key="1">
    <source>
        <dbReference type="EMBL" id="QDQ27996.1"/>
    </source>
</evidence>
<organism evidence="1 2">
    <name type="scientific">Chitinimonas arctica</name>
    <dbReference type="NCBI Taxonomy" id="2594795"/>
    <lineage>
        <taxon>Bacteria</taxon>
        <taxon>Pseudomonadati</taxon>
        <taxon>Pseudomonadota</taxon>
        <taxon>Betaproteobacteria</taxon>
        <taxon>Neisseriales</taxon>
        <taxon>Chitinibacteraceae</taxon>
        <taxon>Chitinimonas</taxon>
    </lineage>
</organism>
<sequence>MSEIPPSSYLRYLPAVFAKADDGFLANYLQIFQKLLTGLDDSQLNQRKGIQELLAAGVVGNLFYSRFSFLFPDNHRDFVPPLSGLPGQQETALLAEFDSYIGVPDQANAMADYLGGVASQGWQADFTAWLNDFLNWLASWLDLLLDNSWSLDKKRTVIAEIMALYRQRGTPQGLSMLLNLLLDLPMQVGCFTVVDGKQVLTKGTLTVNVLNPTPPAIIVNTQASQPNTFVLRYSYGPGMPLVSGYAPWLFLVQLVLPNYGNHSLVLDLQGAQQVQTLMAQLVTLLDTVKPAASQYRIQVLGGMQLLNYPAASQLNVNAVLGSQLS</sequence>
<dbReference type="InterPro" id="IPR006521">
    <property type="entry name" value="Tail_protein_I"/>
</dbReference>
<dbReference type="Pfam" id="PF09684">
    <property type="entry name" value="Tail_P2_I"/>
    <property type="match status" value="1"/>
</dbReference>
<proteinExistence type="predicted"/>
<dbReference type="KEGG" id="cari:FNU76_17500"/>
<accession>A0A516SIM2</accession>
<name>A0A516SIM2_9NEIS</name>
<protein>
    <recommendedName>
        <fullName evidence="3">Phage tail protein</fullName>
    </recommendedName>
</protein>
<gene>
    <name evidence="1" type="ORF">FNU76_17500</name>
</gene>
<reference evidence="2" key="1">
    <citation type="submission" date="2019-07" db="EMBL/GenBank/DDBJ databases">
        <title>Chitinimonas sp. nov., isolated from Ny-Alesund, arctica soil.</title>
        <authorList>
            <person name="Xu Q."/>
            <person name="Peng F."/>
        </authorList>
    </citation>
    <scope>NUCLEOTIDE SEQUENCE [LARGE SCALE GENOMIC DNA]</scope>
    <source>
        <strain evidence="2">R3-44</strain>
    </source>
</reference>
<evidence type="ECO:0000313" key="2">
    <source>
        <dbReference type="Proteomes" id="UP000317550"/>
    </source>
</evidence>